<evidence type="ECO:0000313" key="5">
    <source>
        <dbReference type="EMBL" id="GGL10493.1"/>
    </source>
</evidence>
<accession>A0A917RJW6</accession>
<dbReference type="InterPro" id="IPR040442">
    <property type="entry name" value="Pyrv_kinase-like_dom_sf"/>
</dbReference>
<evidence type="ECO:0000259" key="4">
    <source>
        <dbReference type="Pfam" id="PF03328"/>
    </source>
</evidence>
<dbReference type="EMBL" id="BMMH01000004">
    <property type="protein sequence ID" value="GGL10493.1"/>
    <property type="molecule type" value="Genomic_DNA"/>
</dbReference>
<dbReference type="SUPFAM" id="SSF51621">
    <property type="entry name" value="Phosphoenolpyruvate/pyruvate domain"/>
    <property type="match status" value="1"/>
</dbReference>
<dbReference type="AlphaFoldDB" id="A0A917RJW6"/>
<keyword evidence="6" id="KW-1185">Reference proteome</keyword>
<organism evidence="5 6">
    <name type="scientific">Nocardia jinanensis</name>
    <dbReference type="NCBI Taxonomy" id="382504"/>
    <lineage>
        <taxon>Bacteria</taxon>
        <taxon>Bacillati</taxon>
        <taxon>Actinomycetota</taxon>
        <taxon>Actinomycetes</taxon>
        <taxon>Mycobacteriales</taxon>
        <taxon>Nocardiaceae</taxon>
        <taxon>Nocardia</taxon>
    </lineage>
</organism>
<evidence type="ECO:0000256" key="2">
    <source>
        <dbReference type="ARBA" id="ARBA00022723"/>
    </source>
</evidence>
<feature type="domain" description="HpcH/HpaI aldolase/citrate lyase" evidence="4">
    <location>
        <begin position="13"/>
        <end position="99"/>
    </location>
</feature>
<keyword evidence="3" id="KW-0460">Magnesium</keyword>
<evidence type="ECO:0000256" key="1">
    <source>
        <dbReference type="ARBA" id="ARBA00001946"/>
    </source>
</evidence>
<evidence type="ECO:0000313" key="6">
    <source>
        <dbReference type="Proteomes" id="UP000638263"/>
    </source>
</evidence>
<evidence type="ECO:0000256" key="3">
    <source>
        <dbReference type="ARBA" id="ARBA00022842"/>
    </source>
</evidence>
<dbReference type="PANTHER" id="PTHR32308">
    <property type="entry name" value="LYASE BETA SUBUNIT, PUTATIVE (AFU_ORTHOLOGUE AFUA_4G13030)-RELATED"/>
    <property type="match status" value="1"/>
</dbReference>
<sequence>MIHVDHALAGTGIGLQALVETPLGIRNIDEITAAATRLEAVITGYADLGAALGRSRSARPEHWLAVQDRVLIAARAAGIAAIDGPHLGIAADEQFRQACEWTGRCSTKRSPSRHAGYSHRQVSGNFRQTRGRILDIGRR</sequence>
<name>A0A917RJW6_9NOCA</name>
<dbReference type="RefSeq" id="WP_058854273.1">
    <property type="nucleotide sequence ID" value="NZ_BMMH01000004.1"/>
</dbReference>
<dbReference type="GO" id="GO:0000287">
    <property type="term" value="F:magnesium ion binding"/>
    <property type="evidence" value="ECO:0007669"/>
    <property type="project" value="TreeGrafter"/>
</dbReference>
<dbReference type="InterPro" id="IPR015813">
    <property type="entry name" value="Pyrv/PenolPyrv_kinase-like_dom"/>
</dbReference>
<dbReference type="Pfam" id="PF03328">
    <property type="entry name" value="HpcH_HpaI"/>
    <property type="match status" value="1"/>
</dbReference>
<dbReference type="GO" id="GO:0003824">
    <property type="term" value="F:catalytic activity"/>
    <property type="evidence" value="ECO:0007669"/>
    <property type="project" value="InterPro"/>
</dbReference>
<protein>
    <recommendedName>
        <fullName evidence="4">HpcH/HpaI aldolase/citrate lyase domain-containing protein</fullName>
    </recommendedName>
</protein>
<keyword evidence="2" id="KW-0479">Metal-binding</keyword>
<dbReference type="PANTHER" id="PTHR32308:SF10">
    <property type="entry name" value="CITRATE LYASE SUBUNIT BETA"/>
    <property type="match status" value="1"/>
</dbReference>
<comment type="cofactor">
    <cofactor evidence="1">
        <name>Mg(2+)</name>
        <dbReference type="ChEBI" id="CHEBI:18420"/>
    </cofactor>
</comment>
<gene>
    <name evidence="5" type="ORF">GCM10011588_26090</name>
</gene>
<dbReference type="Gene3D" id="3.20.20.60">
    <property type="entry name" value="Phosphoenolpyruvate-binding domains"/>
    <property type="match status" value="1"/>
</dbReference>
<proteinExistence type="predicted"/>
<dbReference type="Proteomes" id="UP000638263">
    <property type="component" value="Unassembled WGS sequence"/>
</dbReference>
<reference evidence="5" key="1">
    <citation type="journal article" date="2014" name="Int. J. Syst. Evol. Microbiol.">
        <title>Complete genome sequence of Corynebacterium casei LMG S-19264T (=DSM 44701T), isolated from a smear-ripened cheese.</title>
        <authorList>
            <consortium name="US DOE Joint Genome Institute (JGI-PGF)"/>
            <person name="Walter F."/>
            <person name="Albersmeier A."/>
            <person name="Kalinowski J."/>
            <person name="Ruckert C."/>
        </authorList>
    </citation>
    <scope>NUCLEOTIDE SEQUENCE</scope>
    <source>
        <strain evidence="5">CGMCC 4.3508</strain>
    </source>
</reference>
<reference evidence="5" key="2">
    <citation type="submission" date="2020-09" db="EMBL/GenBank/DDBJ databases">
        <authorList>
            <person name="Sun Q."/>
            <person name="Zhou Y."/>
        </authorList>
    </citation>
    <scope>NUCLEOTIDE SEQUENCE</scope>
    <source>
        <strain evidence="5">CGMCC 4.3508</strain>
    </source>
</reference>
<dbReference type="InterPro" id="IPR005000">
    <property type="entry name" value="Aldolase/citrate-lyase_domain"/>
</dbReference>
<dbReference type="GO" id="GO:0006107">
    <property type="term" value="P:oxaloacetate metabolic process"/>
    <property type="evidence" value="ECO:0007669"/>
    <property type="project" value="TreeGrafter"/>
</dbReference>
<comment type="caution">
    <text evidence="5">The sequence shown here is derived from an EMBL/GenBank/DDBJ whole genome shotgun (WGS) entry which is preliminary data.</text>
</comment>